<accession>A0ACC0NVQ9</accession>
<dbReference type="Proteomes" id="UP001062846">
    <property type="component" value="Chromosome 5"/>
</dbReference>
<reference evidence="1" key="1">
    <citation type="submission" date="2022-02" db="EMBL/GenBank/DDBJ databases">
        <title>Plant Genome Project.</title>
        <authorList>
            <person name="Zhang R.-G."/>
        </authorList>
    </citation>
    <scope>NUCLEOTIDE SEQUENCE</scope>
    <source>
        <strain evidence="1">AT1</strain>
    </source>
</reference>
<gene>
    <name evidence="1" type="ORF">RHMOL_Rhmol05G0265500</name>
</gene>
<dbReference type="EMBL" id="CM046392">
    <property type="protein sequence ID" value="KAI8556583.1"/>
    <property type="molecule type" value="Genomic_DNA"/>
</dbReference>
<organism evidence="1 2">
    <name type="scientific">Rhododendron molle</name>
    <name type="common">Chinese azalea</name>
    <name type="synonym">Azalea mollis</name>
    <dbReference type="NCBI Taxonomy" id="49168"/>
    <lineage>
        <taxon>Eukaryota</taxon>
        <taxon>Viridiplantae</taxon>
        <taxon>Streptophyta</taxon>
        <taxon>Embryophyta</taxon>
        <taxon>Tracheophyta</taxon>
        <taxon>Spermatophyta</taxon>
        <taxon>Magnoliopsida</taxon>
        <taxon>eudicotyledons</taxon>
        <taxon>Gunneridae</taxon>
        <taxon>Pentapetalae</taxon>
        <taxon>asterids</taxon>
        <taxon>Ericales</taxon>
        <taxon>Ericaceae</taxon>
        <taxon>Ericoideae</taxon>
        <taxon>Rhodoreae</taxon>
        <taxon>Rhododendron</taxon>
    </lineage>
</organism>
<protein>
    <submittedName>
        <fullName evidence="1">Uncharacterized protein</fullName>
    </submittedName>
</protein>
<proteinExistence type="predicted"/>
<evidence type="ECO:0000313" key="1">
    <source>
        <dbReference type="EMBL" id="KAI8556583.1"/>
    </source>
</evidence>
<name>A0ACC0NVQ9_RHOML</name>
<keyword evidence="2" id="KW-1185">Reference proteome</keyword>
<comment type="caution">
    <text evidence="1">The sequence shown here is derived from an EMBL/GenBank/DDBJ whole genome shotgun (WGS) entry which is preliminary data.</text>
</comment>
<evidence type="ECO:0000313" key="2">
    <source>
        <dbReference type="Proteomes" id="UP001062846"/>
    </source>
</evidence>
<sequence>MNVEESNMIPNGRSIWVQGTQCNMSGKDHGLTSMRRVTKIRGALRCTTTYFSDCLFAGQVWQHLMSKCGIYRTVSDFAHKKEWASQNARGKLLQMIDDQDLGFFANFLGIFVFALVIAYHYVVADPKYEGN</sequence>